<comment type="caution">
    <text evidence="2">The sequence shown here is derived from an EMBL/GenBank/DDBJ whole genome shotgun (WGS) entry which is preliminary data.</text>
</comment>
<evidence type="ECO:0000313" key="3">
    <source>
        <dbReference type="Proteomes" id="UP001500037"/>
    </source>
</evidence>
<reference evidence="2 3" key="1">
    <citation type="journal article" date="2019" name="Int. J. Syst. Evol. Microbiol.">
        <title>The Global Catalogue of Microorganisms (GCM) 10K type strain sequencing project: providing services to taxonomists for standard genome sequencing and annotation.</title>
        <authorList>
            <consortium name="The Broad Institute Genomics Platform"/>
            <consortium name="The Broad Institute Genome Sequencing Center for Infectious Disease"/>
            <person name="Wu L."/>
            <person name="Ma J."/>
        </authorList>
    </citation>
    <scope>NUCLEOTIDE SEQUENCE [LARGE SCALE GENOMIC DNA]</scope>
    <source>
        <strain evidence="2 3">JCM 13004</strain>
    </source>
</reference>
<organism evidence="2 3">
    <name type="scientific">Kitasatospora nipponensis</name>
    <dbReference type="NCBI Taxonomy" id="258049"/>
    <lineage>
        <taxon>Bacteria</taxon>
        <taxon>Bacillati</taxon>
        <taxon>Actinomycetota</taxon>
        <taxon>Actinomycetes</taxon>
        <taxon>Kitasatosporales</taxon>
        <taxon>Streptomycetaceae</taxon>
        <taxon>Kitasatospora</taxon>
    </lineage>
</organism>
<gene>
    <name evidence="2" type="ORF">GCM10009665_25700</name>
</gene>
<evidence type="ECO:0008006" key="4">
    <source>
        <dbReference type="Google" id="ProtNLM"/>
    </source>
</evidence>
<evidence type="ECO:0000313" key="2">
    <source>
        <dbReference type="EMBL" id="GAA1234337.1"/>
    </source>
</evidence>
<evidence type="ECO:0000256" key="1">
    <source>
        <dbReference type="SAM" id="MobiDB-lite"/>
    </source>
</evidence>
<keyword evidence="3" id="KW-1185">Reference proteome</keyword>
<dbReference type="Proteomes" id="UP001500037">
    <property type="component" value="Unassembled WGS sequence"/>
</dbReference>
<sequence length="195" mass="20779">MTGAERRRLWRRCQRLVRTLPLPDPLGLPALADALAERLGRPVEFLPMPAGSLGTCGVLVSTDRAEYIGYPTGTTVLHQQHIVLHEVGHLLCGHLNEALAAPAGSAALGRLAPHLSTELIHRMLGRDEYSDVQEREAELFASLVLHRQAGWRPGPGTAGRGPGRPQAGPPSELTSRLSAVFGSPQDRPGPGPAGP</sequence>
<feature type="region of interest" description="Disordered" evidence="1">
    <location>
        <begin position="151"/>
        <end position="195"/>
    </location>
</feature>
<name>A0ABN1W724_9ACTN</name>
<dbReference type="RefSeq" id="WP_344441564.1">
    <property type="nucleotide sequence ID" value="NZ_BAAALF010000035.1"/>
</dbReference>
<protein>
    <recommendedName>
        <fullName evidence="4">IrrE N-terminal-like domain-containing protein</fullName>
    </recommendedName>
</protein>
<proteinExistence type="predicted"/>
<accession>A0ABN1W724</accession>
<dbReference type="EMBL" id="BAAALF010000035">
    <property type="protein sequence ID" value="GAA1234337.1"/>
    <property type="molecule type" value="Genomic_DNA"/>
</dbReference>